<evidence type="ECO:0000313" key="13">
    <source>
        <dbReference type="Proteomes" id="UP000507470"/>
    </source>
</evidence>
<dbReference type="PANTHER" id="PTHR15499">
    <property type="entry name" value="HMG BOX-CONTAINING PROTEIN 1"/>
    <property type="match status" value="1"/>
</dbReference>
<name>A0A6J8EB96_MYTCO</name>
<dbReference type="SUPFAM" id="SSF102031">
    <property type="entry name" value="AXH domain"/>
    <property type="match status" value="1"/>
</dbReference>
<sequence>MALEPLQGKRPHVKTEKMMEFIKTQEEQHKHFSCSFEGCTKVLTSYPGLKYHIQRNHEPQSNGFICEKCQRSFKSSNGLRYHCERGRCEEGTRRTDSASDEEPSSEFIQGYGAAGVKQEKVTKKKIPPALDLRNLNDPAYGTERLTEFAIIATSPLVQRAPLKPWEIPSGQLESYLRVKQECETENVVEMETLPCLQETRLSSTDKNGNYCDNEVTSSSESIGNKTGVWSHQWPKPVWQCFIAGTKVCIGFIQWEDVENVALQESIAQRAAGLNGFVEKYVAPNGLRLIEIRKFAQLDNISNSLVHLYFTSDIPSQHNMCAECTIDHPFFVKGKGWCSNDPVLTEQQYGIPCNRLETNDVCLQPSHSEPTETRTKTEKRIYPPTKYPGKLDNKGKNAFYKGKGPERNTPRNILERITGKVDKGPQRGIHPEISWKG</sequence>
<feature type="compositionally biased region" description="Basic and acidic residues" evidence="9">
    <location>
        <begin position="368"/>
        <end position="380"/>
    </location>
</feature>
<dbReference type="GO" id="GO:0000978">
    <property type="term" value="F:RNA polymerase II cis-regulatory region sequence-specific DNA binding"/>
    <property type="evidence" value="ECO:0007669"/>
    <property type="project" value="TreeGrafter"/>
</dbReference>
<dbReference type="SMART" id="SM00355">
    <property type="entry name" value="ZnF_C2H2"/>
    <property type="match status" value="2"/>
</dbReference>
<keyword evidence="7" id="KW-0539">Nucleus</keyword>
<feature type="region of interest" description="Disordered" evidence="9">
    <location>
        <begin position="90"/>
        <end position="111"/>
    </location>
</feature>
<dbReference type="InterPro" id="IPR039655">
    <property type="entry name" value="HBP1"/>
</dbReference>
<keyword evidence="3" id="KW-0879">Wnt signaling pathway</keyword>
<proteinExistence type="predicted"/>
<dbReference type="EMBL" id="CACVKT020008716">
    <property type="protein sequence ID" value="CAC5416855.1"/>
    <property type="molecule type" value="Genomic_DNA"/>
</dbReference>
<dbReference type="AlphaFoldDB" id="A0A6J8EB96"/>
<keyword evidence="4" id="KW-0805">Transcription regulation</keyword>
<dbReference type="GO" id="GO:0003723">
    <property type="term" value="F:RNA binding"/>
    <property type="evidence" value="ECO:0007669"/>
    <property type="project" value="InterPro"/>
</dbReference>
<evidence type="ECO:0000259" key="10">
    <source>
        <dbReference type="PROSITE" id="PS50157"/>
    </source>
</evidence>
<dbReference type="GO" id="GO:0005634">
    <property type="term" value="C:nucleus"/>
    <property type="evidence" value="ECO:0007669"/>
    <property type="project" value="UniProtKB-SubCell"/>
</dbReference>
<evidence type="ECO:0000256" key="6">
    <source>
        <dbReference type="ARBA" id="ARBA00023163"/>
    </source>
</evidence>
<comment type="subcellular location">
    <subcellularLocation>
        <location evidence="1">Nucleus</location>
    </subcellularLocation>
</comment>
<keyword evidence="8" id="KW-0479">Metal-binding</keyword>
<keyword evidence="8" id="KW-0863">Zinc-finger</keyword>
<protein>
    <submittedName>
        <fullName evidence="12">HBP1</fullName>
    </submittedName>
</protein>
<evidence type="ECO:0000256" key="8">
    <source>
        <dbReference type="PROSITE-ProRule" id="PRU00042"/>
    </source>
</evidence>
<dbReference type="InterPro" id="IPR013087">
    <property type="entry name" value="Znf_C2H2_type"/>
</dbReference>
<dbReference type="OrthoDB" id="1919336at2759"/>
<dbReference type="Pfam" id="PF08517">
    <property type="entry name" value="AXH"/>
    <property type="match status" value="1"/>
</dbReference>
<dbReference type="GO" id="GO:0000981">
    <property type="term" value="F:DNA-binding transcription factor activity, RNA polymerase II-specific"/>
    <property type="evidence" value="ECO:0007669"/>
    <property type="project" value="TreeGrafter"/>
</dbReference>
<evidence type="ECO:0000256" key="3">
    <source>
        <dbReference type="ARBA" id="ARBA00022687"/>
    </source>
</evidence>
<evidence type="ECO:0000256" key="5">
    <source>
        <dbReference type="ARBA" id="ARBA00023125"/>
    </source>
</evidence>
<keyword evidence="8" id="KW-0862">Zinc</keyword>
<dbReference type="GO" id="GO:0008270">
    <property type="term" value="F:zinc ion binding"/>
    <property type="evidence" value="ECO:0007669"/>
    <property type="project" value="UniProtKB-KW"/>
</dbReference>
<evidence type="ECO:0000256" key="9">
    <source>
        <dbReference type="SAM" id="MobiDB-lite"/>
    </source>
</evidence>
<dbReference type="GO" id="GO:0016055">
    <property type="term" value="P:Wnt signaling pathway"/>
    <property type="evidence" value="ECO:0007669"/>
    <property type="project" value="UniProtKB-KW"/>
</dbReference>
<accession>A0A6J8EB96</accession>
<organism evidence="12 13">
    <name type="scientific">Mytilus coruscus</name>
    <name type="common">Sea mussel</name>
    <dbReference type="NCBI Taxonomy" id="42192"/>
    <lineage>
        <taxon>Eukaryota</taxon>
        <taxon>Metazoa</taxon>
        <taxon>Spiralia</taxon>
        <taxon>Lophotrochozoa</taxon>
        <taxon>Mollusca</taxon>
        <taxon>Bivalvia</taxon>
        <taxon>Autobranchia</taxon>
        <taxon>Pteriomorphia</taxon>
        <taxon>Mytilida</taxon>
        <taxon>Mytiloidea</taxon>
        <taxon>Mytilidae</taxon>
        <taxon>Mytilinae</taxon>
        <taxon>Mytilus</taxon>
    </lineage>
</organism>
<dbReference type="SMART" id="SM00536">
    <property type="entry name" value="AXH"/>
    <property type="match status" value="1"/>
</dbReference>
<dbReference type="InterPro" id="IPR036096">
    <property type="entry name" value="Ataxin_AXH_dom_sf"/>
</dbReference>
<dbReference type="PROSITE" id="PS50157">
    <property type="entry name" value="ZINC_FINGER_C2H2_2"/>
    <property type="match status" value="1"/>
</dbReference>
<dbReference type="Gene3D" id="3.30.160.60">
    <property type="entry name" value="Classic Zinc Finger"/>
    <property type="match status" value="1"/>
</dbReference>
<feature type="domain" description="AXH" evidence="11">
    <location>
        <begin position="229"/>
        <end position="372"/>
    </location>
</feature>
<dbReference type="PANTHER" id="PTHR15499:SF3">
    <property type="entry name" value="HMG BOX-CONTAINING PROTEIN 1"/>
    <property type="match status" value="1"/>
</dbReference>
<reference evidence="12 13" key="1">
    <citation type="submission" date="2020-06" db="EMBL/GenBank/DDBJ databases">
        <authorList>
            <person name="Li R."/>
            <person name="Bekaert M."/>
        </authorList>
    </citation>
    <scope>NUCLEOTIDE SEQUENCE [LARGE SCALE GENOMIC DNA]</scope>
    <source>
        <strain evidence="13">wild</strain>
    </source>
</reference>
<dbReference type="InterPro" id="IPR003652">
    <property type="entry name" value="Ataxin_AXH_dom"/>
</dbReference>
<evidence type="ECO:0000256" key="1">
    <source>
        <dbReference type="ARBA" id="ARBA00004123"/>
    </source>
</evidence>
<feature type="compositionally biased region" description="Basic and acidic residues" evidence="9">
    <location>
        <begin position="402"/>
        <end position="436"/>
    </location>
</feature>
<evidence type="ECO:0000256" key="4">
    <source>
        <dbReference type="ARBA" id="ARBA00023015"/>
    </source>
</evidence>
<dbReference type="Proteomes" id="UP000507470">
    <property type="component" value="Unassembled WGS sequence"/>
</dbReference>
<dbReference type="PROSITE" id="PS51148">
    <property type="entry name" value="AXH"/>
    <property type="match status" value="1"/>
</dbReference>
<feature type="region of interest" description="Disordered" evidence="9">
    <location>
        <begin position="363"/>
        <end position="436"/>
    </location>
</feature>
<keyword evidence="2" id="KW-0678">Repressor</keyword>
<evidence type="ECO:0000256" key="7">
    <source>
        <dbReference type="ARBA" id="ARBA00023242"/>
    </source>
</evidence>
<gene>
    <name evidence="12" type="ORF">MCOR_49431</name>
</gene>
<evidence type="ECO:0000256" key="2">
    <source>
        <dbReference type="ARBA" id="ARBA00022491"/>
    </source>
</evidence>
<keyword evidence="6" id="KW-0804">Transcription</keyword>
<evidence type="ECO:0000313" key="12">
    <source>
        <dbReference type="EMBL" id="CAC5416855.1"/>
    </source>
</evidence>
<evidence type="ECO:0000259" key="11">
    <source>
        <dbReference type="PROSITE" id="PS51148"/>
    </source>
</evidence>
<feature type="domain" description="C2H2-type" evidence="10">
    <location>
        <begin position="64"/>
        <end position="94"/>
    </location>
</feature>
<keyword evidence="5" id="KW-0238">DNA-binding</keyword>
<keyword evidence="13" id="KW-1185">Reference proteome</keyword>